<feature type="transmembrane region" description="Helical" evidence="9">
    <location>
        <begin position="334"/>
        <end position="355"/>
    </location>
</feature>
<feature type="transmembrane region" description="Helical" evidence="9">
    <location>
        <begin position="248"/>
        <end position="266"/>
    </location>
</feature>
<evidence type="ECO:0000256" key="4">
    <source>
        <dbReference type="ARBA" id="ARBA00022842"/>
    </source>
</evidence>
<dbReference type="GO" id="GO:0005886">
    <property type="term" value="C:plasma membrane"/>
    <property type="evidence" value="ECO:0007669"/>
    <property type="project" value="UniProtKB-SubCell"/>
</dbReference>
<keyword evidence="10" id="KW-0378">Hydrolase</keyword>
<feature type="transmembrane region" description="Helical" evidence="9">
    <location>
        <begin position="376"/>
        <end position="406"/>
    </location>
</feature>
<dbReference type="NCBIfam" id="NF001960">
    <property type="entry name" value="PRK00733.3-5"/>
    <property type="match status" value="1"/>
</dbReference>
<evidence type="ECO:0000256" key="7">
    <source>
        <dbReference type="ARBA" id="ARBA00023065"/>
    </source>
</evidence>
<dbReference type="EMBL" id="DSGT01000002">
    <property type="protein sequence ID" value="HEW52676.1"/>
    <property type="molecule type" value="Genomic_DNA"/>
</dbReference>
<evidence type="ECO:0000256" key="3">
    <source>
        <dbReference type="ARBA" id="ARBA00022692"/>
    </source>
</evidence>
<feature type="site" description="Determinant of potassium independence" evidence="9">
    <location>
        <position position="478"/>
    </location>
</feature>
<proteinExistence type="inferred from homology"/>
<organism evidence="10">
    <name type="scientific">Ignisphaera aggregans</name>
    <dbReference type="NCBI Taxonomy" id="334771"/>
    <lineage>
        <taxon>Archaea</taxon>
        <taxon>Thermoproteota</taxon>
        <taxon>Thermoprotei</taxon>
        <taxon>Desulfurococcales</taxon>
        <taxon>Desulfurococcaceae</taxon>
        <taxon>Ignisphaera</taxon>
    </lineage>
</organism>
<dbReference type="Pfam" id="PF03030">
    <property type="entry name" value="H_PPase"/>
    <property type="match status" value="1"/>
</dbReference>
<dbReference type="NCBIfam" id="TIGR01104">
    <property type="entry name" value="V_PPase"/>
    <property type="match status" value="1"/>
</dbReference>
<comment type="subunit">
    <text evidence="9">Homodimer.</text>
</comment>
<feature type="transmembrane region" description="Helical" evidence="9">
    <location>
        <begin position="136"/>
        <end position="160"/>
    </location>
</feature>
<feature type="transmembrane region" description="Helical" evidence="9">
    <location>
        <begin position="598"/>
        <end position="618"/>
    </location>
</feature>
<feature type="transmembrane region" description="Helical" evidence="9">
    <location>
        <begin position="93"/>
        <end position="115"/>
    </location>
</feature>
<evidence type="ECO:0000256" key="1">
    <source>
        <dbReference type="ARBA" id="ARBA00004127"/>
    </source>
</evidence>
<dbReference type="HAMAP" id="MF_01129">
    <property type="entry name" value="PPase_energized_pump"/>
    <property type="match status" value="1"/>
</dbReference>
<evidence type="ECO:0000256" key="9">
    <source>
        <dbReference type="HAMAP-Rule" id="MF_01129"/>
    </source>
</evidence>
<keyword evidence="6 9" id="KW-1133">Transmembrane helix</keyword>
<comment type="similarity">
    <text evidence="9">Belongs to the H(+)-translocating pyrophosphatase (TC 3.A.10) family. K(+)-insensitive subfamily.</text>
</comment>
<keyword evidence="2 9" id="KW-0813">Transport</keyword>
<keyword evidence="9" id="KW-0375">Hydrogen ion transport</keyword>
<comment type="caution">
    <text evidence="9">Lacks conserved residue(s) required for the propagation of feature annotation.</text>
</comment>
<feature type="transmembrane region" description="Helical" evidence="9">
    <location>
        <begin position="305"/>
        <end position="328"/>
    </location>
</feature>
<keyword evidence="5 9" id="KW-1278">Translocase</keyword>
<evidence type="ECO:0000256" key="2">
    <source>
        <dbReference type="ARBA" id="ARBA00022448"/>
    </source>
</evidence>
<feature type="transmembrane region" description="Helical" evidence="9">
    <location>
        <begin position="527"/>
        <end position="550"/>
    </location>
</feature>
<name>A0A7C2ZBN4_9CREN</name>
<evidence type="ECO:0000313" key="10">
    <source>
        <dbReference type="EMBL" id="HEW52676.1"/>
    </source>
</evidence>
<feature type="transmembrane region" description="Helical" evidence="9">
    <location>
        <begin position="6"/>
        <end position="26"/>
    </location>
</feature>
<feature type="transmembrane region" description="Helical" evidence="9">
    <location>
        <begin position="418"/>
        <end position="438"/>
    </location>
</feature>
<feature type="transmembrane region" description="Helical" evidence="9">
    <location>
        <begin position="172"/>
        <end position="190"/>
    </location>
</feature>
<dbReference type="GO" id="GO:0012505">
    <property type="term" value="C:endomembrane system"/>
    <property type="evidence" value="ECO:0007669"/>
    <property type="project" value="UniProtKB-SubCell"/>
</dbReference>
<dbReference type="PIRSF" id="PIRSF001265">
    <property type="entry name" value="H+-PPase"/>
    <property type="match status" value="1"/>
</dbReference>
<reference evidence="10" key="1">
    <citation type="journal article" date="2020" name="mSystems">
        <title>Genome- and Community-Level Interaction Insights into Carbon Utilization and Element Cycling Functions of Hydrothermarchaeota in Hydrothermal Sediment.</title>
        <authorList>
            <person name="Zhou Z."/>
            <person name="Liu Y."/>
            <person name="Xu W."/>
            <person name="Pan J."/>
            <person name="Luo Z.H."/>
            <person name="Li M."/>
        </authorList>
    </citation>
    <scope>NUCLEOTIDE SEQUENCE [LARGE SCALE GENOMIC DNA]</scope>
    <source>
        <strain evidence="10">SpSt-16</strain>
    </source>
</reference>
<keyword evidence="3 9" id="KW-0812">Transmembrane</keyword>
<sequence length="717" mass="74375">MNLIDIALYLGLVSGAISLIYVLLIASTIRRTQIHRESDEEKRAAEIHSYIRSAAKAYIGAQYRVILTIVTLITIVIAAIGMVLGSVSLTITGVLYLLGGIGSATVSVVGMMMAVETNIRVLNTLTRKGLQKALSLAFRGGSITGFMVGGVGLLSISLLYMLLKDYLGYVEAAKTLLGYAFGASTAALFARVGGGIYTKAADVGADLVGKVEVGIPEDDPRNPGVIADNVGDNVGDCAGMSADLFESYVEAIIAPMVIGAILSTIAGNAELMAYPLLFSSIALLTSIVTAQFVSVSPLKEPSRTLTLTSILSVALAIIVNGVVTGTIAPTLATAWGVGALGLIVGAIVGFTSDYFTSPLYRPVKTVAESSQFGPALTILSGLSMGFYSVFIPSVSIALGVIASYIIGLQLLASQPLLSGMYAAALAGTGMLGVTPIVVSADAYGPIVDNTAGLAEQAGYEEDVRGLADKLDSAGNTMKSISKGYAIGSAALTALGLVFSYVSVLKDVSGRDITETLATIFNIGHPAYGIYFLGGLMIGAVAVALFVAMVIQATTAAAGKMVEEIRRQFRERPGILEWKERPDYERCVRIVTYYAIRRLIGPGLLSIALPLVLGIAVGYGTGDPWAGASLVGGMLLGAIASGLMLGLFQGNVGNTWDNAKKFIEMGNFGGKGSEAHKAAVVGDTVGDPLKDAAGPSINIMIKVMAVASSVLLPYILFL</sequence>
<keyword evidence="4 9" id="KW-0460">Magnesium</keyword>
<comment type="catalytic activity">
    <reaction evidence="9">
        <text>diphosphate + H2O + H(+)(in) = 2 phosphate + 2 H(+)(out)</text>
        <dbReference type="Rhea" id="RHEA:13973"/>
        <dbReference type="ChEBI" id="CHEBI:15377"/>
        <dbReference type="ChEBI" id="CHEBI:15378"/>
        <dbReference type="ChEBI" id="CHEBI:33019"/>
        <dbReference type="ChEBI" id="CHEBI:43474"/>
        <dbReference type="EC" id="7.1.3.1"/>
    </reaction>
</comment>
<keyword evidence="7 9" id="KW-0406">Ion transport</keyword>
<feature type="transmembrane region" description="Helical" evidence="9">
    <location>
        <begin position="624"/>
        <end position="647"/>
    </location>
</feature>
<comment type="cofactor">
    <cofactor evidence="9">
        <name>Mg(2+)</name>
        <dbReference type="ChEBI" id="CHEBI:18420"/>
    </cofactor>
</comment>
<dbReference type="InterPro" id="IPR004131">
    <property type="entry name" value="PPase-energised_H-pump"/>
</dbReference>
<dbReference type="AlphaFoldDB" id="A0A7C2ZBN4"/>
<dbReference type="GO" id="GO:0000287">
    <property type="term" value="F:magnesium ion binding"/>
    <property type="evidence" value="ECO:0007669"/>
    <property type="project" value="UniProtKB-UniRule"/>
</dbReference>
<dbReference type="GO" id="GO:0004427">
    <property type="term" value="F:inorganic diphosphate phosphatase activity"/>
    <property type="evidence" value="ECO:0007669"/>
    <property type="project" value="UniProtKB-UniRule"/>
</dbReference>
<dbReference type="PANTHER" id="PTHR31998">
    <property type="entry name" value="K(+)-INSENSITIVE PYROPHOSPHATE-ENERGIZED PROTON PUMP"/>
    <property type="match status" value="1"/>
</dbReference>
<comment type="subcellular location">
    <subcellularLocation>
        <location evidence="9">Cell membrane</location>
        <topology evidence="9">Multi-pass membrane protein</topology>
    </subcellularLocation>
    <subcellularLocation>
        <location evidence="1">Endomembrane system</location>
        <topology evidence="1">Multi-pass membrane protein</topology>
    </subcellularLocation>
</comment>
<feature type="transmembrane region" description="Helical" evidence="9">
    <location>
        <begin position="272"/>
        <end position="293"/>
    </location>
</feature>
<evidence type="ECO:0000256" key="5">
    <source>
        <dbReference type="ARBA" id="ARBA00022967"/>
    </source>
</evidence>
<protein>
    <recommendedName>
        <fullName evidence="9">K(+)-insensitive pyrophosphate-energized proton pump</fullName>
        <ecNumber evidence="9">7.1.3.1</ecNumber>
    </recommendedName>
    <alternativeName>
        <fullName evidence="9">Membrane-bound proton-translocating pyrophosphatase</fullName>
    </alternativeName>
    <alternativeName>
        <fullName evidence="9">Pyrophosphate-energized inorganic pyrophosphatase</fullName>
        <shortName evidence="9">H(+)-PPase</shortName>
    </alternativeName>
</protein>
<feature type="transmembrane region" description="Helical" evidence="9">
    <location>
        <begin position="65"/>
        <end position="87"/>
    </location>
</feature>
<gene>
    <name evidence="9" type="primary">hppA</name>
    <name evidence="10" type="ORF">ENO77_00605</name>
</gene>
<keyword evidence="9" id="KW-1003">Cell membrane</keyword>
<dbReference type="GO" id="GO:0009678">
    <property type="term" value="F:diphosphate hydrolysis-driven proton transmembrane transporter activity"/>
    <property type="evidence" value="ECO:0007669"/>
    <property type="project" value="UniProtKB-UniRule"/>
</dbReference>
<evidence type="ECO:0000256" key="6">
    <source>
        <dbReference type="ARBA" id="ARBA00022989"/>
    </source>
</evidence>
<accession>A0A7C2ZBN4</accession>
<evidence type="ECO:0000256" key="8">
    <source>
        <dbReference type="ARBA" id="ARBA00023136"/>
    </source>
</evidence>
<dbReference type="EC" id="7.1.3.1" evidence="9"/>
<keyword evidence="8 9" id="KW-0472">Membrane</keyword>
<comment type="caution">
    <text evidence="10">The sequence shown here is derived from an EMBL/GenBank/DDBJ whole genome shotgun (WGS) entry which is preliminary data.</text>
</comment>
<comment type="function">
    <text evidence="9">Proton pump that utilizes the energy of pyrophosphate hydrolysis as the driving force for proton movement across the membrane. Generates a proton motive force.</text>
</comment>